<sequence length="135" mass="15765">MDFFPTQLFHRLRLYWRRRTYQRLDRSPNHKTLRVVRLGGGNSGSPRRRRLIKVQPLAKLRLKMFSPLKLLVRLRDAYVDAMLGIRGPSSSGSQVFGDGRVPRGRKVKESSKEFERRMMIEIYKSIAASRGVSVY</sequence>
<evidence type="ECO:0000313" key="2">
    <source>
        <dbReference type="Proteomes" id="UP001179952"/>
    </source>
</evidence>
<organism evidence="1 2">
    <name type="scientific">Acorus gramineus</name>
    <name type="common">Dwarf sweet flag</name>
    <dbReference type="NCBI Taxonomy" id="55184"/>
    <lineage>
        <taxon>Eukaryota</taxon>
        <taxon>Viridiplantae</taxon>
        <taxon>Streptophyta</taxon>
        <taxon>Embryophyta</taxon>
        <taxon>Tracheophyta</taxon>
        <taxon>Spermatophyta</taxon>
        <taxon>Magnoliopsida</taxon>
        <taxon>Liliopsida</taxon>
        <taxon>Acoraceae</taxon>
        <taxon>Acorus</taxon>
    </lineage>
</organism>
<dbReference type="Proteomes" id="UP001179952">
    <property type="component" value="Unassembled WGS sequence"/>
</dbReference>
<comment type="caution">
    <text evidence="1">The sequence shown here is derived from an EMBL/GenBank/DDBJ whole genome shotgun (WGS) entry which is preliminary data.</text>
</comment>
<dbReference type="PANTHER" id="PTHR33702">
    <property type="entry name" value="BNAA09G40010D PROTEIN"/>
    <property type="match status" value="1"/>
</dbReference>
<proteinExistence type="predicted"/>
<evidence type="ECO:0000313" key="1">
    <source>
        <dbReference type="EMBL" id="KAK1279922.1"/>
    </source>
</evidence>
<reference evidence="1" key="2">
    <citation type="submission" date="2023-06" db="EMBL/GenBank/DDBJ databases">
        <authorList>
            <person name="Ma L."/>
            <person name="Liu K.-W."/>
            <person name="Li Z."/>
            <person name="Hsiao Y.-Y."/>
            <person name="Qi Y."/>
            <person name="Fu T."/>
            <person name="Tang G."/>
            <person name="Zhang D."/>
            <person name="Sun W.-H."/>
            <person name="Liu D.-K."/>
            <person name="Li Y."/>
            <person name="Chen G.-Z."/>
            <person name="Liu X.-D."/>
            <person name="Liao X.-Y."/>
            <person name="Jiang Y.-T."/>
            <person name="Yu X."/>
            <person name="Hao Y."/>
            <person name="Huang J."/>
            <person name="Zhao X.-W."/>
            <person name="Ke S."/>
            <person name="Chen Y.-Y."/>
            <person name="Wu W.-L."/>
            <person name="Hsu J.-L."/>
            <person name="Lin Y.-F."/>
            <person name="Huang M.-D."/>
            <person name="Li C.-Y."/>
            <person name="Huang L."/>
            <person name="Wang Z.-W."/>
            <person name="Zhao X."/>
            <person name="Zhong W.-Y."/>
            <person name="Peng D.-H."/>
            <person name="Ahmad S."/>
            <person name="Lan S."/>
            <person name="Zhang J.-S."/>
            <person name="Tsai W.-C."/>
            <person name="Van De Peer Y."/>
            <person name="Liu Z.-J."/>
        </authorList>
    </citation>
    <scope>NUCLEOTIDE SEQUENCE</scope>
    <source>
        <strain evidence="1">SCP</strain>
        <tissue evidence="1">Leaves</tissue>
    </source>
</reference>
<gene>
    <name evidence="1" type="ORF">QJS04_geneDACA002925</name>
</gene>
<name>A0AAV9BUX7_ACOGR</name>
<accession>A0AAV9BUX7</accession>
<protein>
    <submittedName>
        <fullName evidence="1">Uncharacterized protein</fullName>
    </submittedName>
</protein>
<reference evidence="1" key="1">
    <citation type="journal article" date="2023" name="Nat. Commun.">
        <title>Diploid and tetraploid genomes of Acorus and the evolution of monocots.</title>
        <authorList>
            <person name="Ma L."/>
            <person name="Liu K.W."/>
            <person name="Li Z."/>
            <person name="Hsiao Y.Y."/>
            <person name="Qi Y."/>
            <person name="Fu T."/>
            <person name="Tang G.D."/>
            <person name="Zhang D."/>
            <person name="Sun W.H."/>
            <person name="Liu D.K."/>
            <person name="Li Y."/>
            <person name="Chen G.Z."/>
            <person name="Liu X.D."/>
            <person name="Liao X.Y."/>
            <person name="Jiang Y.T."/>
            <person name="Yu X."/>
            <person name="Hao Y."/>
            <person name="Huang J."/>
            <person name="Zhao X.W."/>
            <person name="Ke S."/>
            <person name="Chen Y.Y."/>
            <person name="Wu W.L."/>
            <person name="Hsu J.L."/>
            <person name="Lin Y.F."/>
            <person name="Huang M.D."/>
            <person name="Li C.Y."/>
            <person name="Huang L."/>
            <person name="Wang Z.W."/>
            <person name="Zhao X."/>
            <person name="Zhong W.Y."/>
            <person name="Peng D.H."/>
            <person name="Ahmad S."/>
            <person name="Lan S."/>
            <person name="Zhang J.S."/>
            <person name="Tsai W.C."/>
            <person name="Van de Peer Y."/>
            <person name="Liu Z.J."/>
        </authorList>
    </citation>
    <scope>NUCLEOTIDE SEQUENCE</scope>
    <source>
        <strain evidence="1">SCP</strain>
    </source>
</reference>
<dbReference type="PANTHER" id="PTHR33702:SF16">
    <property type="match status" value="1"/>
</dbReference>
<dbReference type="AlphaFoldDB" id="A0AAV9BUX7"/>
<keyword evidence="2" id="KW-1185">Reference proteome</keyword>
<dbReference type="EMBL" id="JAUJYN010000001">
    <property type="protein sequence ID" value="KAK1279922.1"/>
    <property type="molecule type" value="Genomic_DNA"/>
</dbReference>